<evidence type="ECO:0000313" key="4">
    <source>
        <dbReference type="Proteomes" id="UP000290909"/>
    </source>
</evidence>
<feature type="domain" description="VanZ-like" evidence="2">
    <location>
        <begin position="12"/>
        <end position="135"/>
    </location>
</feature>
<sequence>MIKRKALISLGIAINLFIWINSILPGNDSANLSGGITEFIYHILNKLNIGISIDLLSLMIRKLAHFTEFFILGITWVFIFKKYNYRYPITFIYGLLVALIDEFIQYFIPGRASSIFDVAIDGAGVLFGLLIIYLLEVFILRKNEIYIDKEKADE</sequence>
<dbReference type="STRING" id="1408416.GCA_000702765_01300"/>
<keyword evidence="4" id="KW-1185">Reference proteome</keyword>
<protein>
    <submittedName>
        <fullName evidence="3">Predicted integral membrane protein</fullName>
    </submittedName>
</protein>
<reference evidence="3 4" key="1">
    <citation type="submission" date="2019-01" db="EMBL/GenBank/DDBJ databases">
        <authorList>
            <consortium name="Pathogen Informatics"/>
        </authorList>
    </citation>
    <scope>NUCLEOTIDE SEQUENCE [LARGE SCALE GENOMIC DNA]</scope>
    <source>
        <strain evidence="3 4">NCTC10172</strain>
    </source>
</reference>
<dbReference type="AlphaFoldDB" id="A0A449BL59"/>
<dbReference type="RefSeq" id="WP_051659081.1">
    <property type="nucleotide sequence ID" value="NZ_LR215050.1"/>
</dbReference>
<keyword evidence="1" id="KW-0472">Membrane</keyword>
<dbReference type="EMBL" id="LR215050">
    <property type="protein sequence ID" value="VEU83162.1"/>
    <property type="molecule type" value="Genomic_DNA"/>
</dbReference>
<dbReference type="Proteomes" id="UP000290909">
    <property type="component" value="Chromosome"/>
</dbReference>
<feature type="transmembrane region" description="Helical" evidence="1">
    <location>
        <begin position="63"/>
        <end position="80"/>
    </location>
</feature>
<dbReference type="Pfam" id="PF04892">
    <property type="entry name" value="VanZ"/>
    <property type="match status" value="1"/>
</dbReference>
<keyword evidence="1" id="KW-0812">Transmembrane</keyword>
<gene>
    <name evidence="3" type="ORF">NCTC10172_01219</name>
</gene>
<evidence type="ECO:0000313" key="3">
    <source>
        <dbReference type="EMBL" id="VEU83162.1"/>
    </source>
</evidence>
<keyword evidence="1" id="KW-1133">Transmembrane helix</keyword>
<name>A0A449BL59_9MOLU</name>
<dbReference type="PANTHER" id="PTHR28008">
    <property type="entry name" value="DOMAIN PROTEIN, PUTATIVE (AFU_ORTHOLOGUE AFUA_3G10980)-RELATED"/>
    <property type="match status" value="1"/>
</dbReference>
<dbReference type="NCBIfam" id="NF037970">
    <property type="entry name" value="vanZ_1"/>
    <property type="match status" value="1"/>
</dbReference>
<feature type="transmembrane region" description="Helical" evidence="1">
    <location>
        <begin position="7"/>
        <end position="24"/>
    </location>
</feature>
<evidence type="ECO:0000259" key="2">
    <source>
        <dbReference type="Pfam" id="PF04892"/>
    </source>
</evidence>
<organism evidence="3 4">
    <name type="scientific">Acholeplasma hippikon</name>
    <dbReference type="NCBI Taxonomy" id="264636"/>
    <lineage>
        <taxon>Bacteria</taxon>
        <taxon>Bacillati</taxon>
        <taxon>Mycoplasmatota</taxon>
        <taxon>Mollicutes</taxon>
        <taxon>Acholeplasmatales</taxon>
        <taxon>Acholeplasmataceae</taxon>
        <taxon>Acholeplasma</taxon>
    </lineage>
</organism>
<evidence type="ECO:0000256" key="1">
    <source>
        <dbReference type="SAM" id="Phobius"/>
    </source>
</evidence>
<accession>A0A449BL59</accession>
<feature type="transmembrane region" description="Helical" evidence="1">
    <location>
        <begin position="114"/>
        <end position="135"/>
    </location>
</feature>
<dbReference type="PANTHER" id="PTHR28008:SF1">
    <property type="entry name" value="DOMAIN PROTEIN, PUTATIVE (AFU_ORTHOLOGUE AFUA_3G10980)-RELATED"/>
    <property type="match status" value="1"/>
</dbReference>
<dbReference type="InterPro" id="IPR006976">
    <property type="entry name" value="VanZ-like"/>
</dbReference>
<feature type="transmembrane region" description="Helical" evidence="1">
    <location>
        <begin position="87"/>
        <end position="108"/>
    </location>
</feature>
<dbReference type="KEGG" id="ahk:NCTC10172_01219"/>
<proteinExistence type="predicted"/>